<protein>
    <submittedName>
        <fullName evidence="1">Uncharacterized protein</fullName>
    </submittedName>
</protein>
<accession>K3W594</accession>
<dbReference type="STRING" id="431595.K3W594"/>
<evidence type="ECO:0000313" key="1">
    <source>
        <dbReference type="EnsemblProtists" id="PYU1_T000135"/>
    </source>
</evidence>
<evidence type="ECO:0000313" key="2">
    <source>
        <dbReference type="Proteomes" id="UP000019132"/>
    </source>
</evidence>
<dbReference type="InParanoid" id="K3W594"/>
<dbReference type="eggNOG" id="ENOG502QUFK">
    <property type="taxonomic scope" value="Eukaryota"/>
</dbReference>
<reference evidence="2" key="1">
    <citation type="journal article" date="2010" name="Genome Biol.">
        <title>Genome sequence of the necrotrophic plant pathogen Pythium ultimum reveals original pathogenicity mechanisms and effector repertoire.</title>
        <authorList>
            <person name="Levesque C.A."/>
            <person name="Brouwer H."/>
            <person name="Cano L."/>
            <person name="Hamilton J.P."/>
            <person name="Holt C."/>
            <person name="Huitema E."/>
            <person name="Raffaele S."/>
            <person name="Robideau G.P."/>
            <person name="Thines M."/>
            <person name="Win J."/>
            <person name="Zerillo M.M."/>
            <person name="Beakes G.W."/>
            <person name="Boore J.L."/>
            <person name="Busam D."/>
            <person name="Dumas B."/>
            <person name="Ferriera S."/>
            <person name="Fuerstenberg S.I."/>
            <person name="Gachon C.M."/>
            <person name="Gaulin E."/>
            <person name="Govers F."/>
            <person name="Grenville-Briggs L."/>
            <person name="Horner N."/>
            <person name="Hostetler J."/>
            <person name="Jiang R.H."/>
            <person name="Johnson J."/>
            <person name="Krajaejun T."/>
            <person name="Lin H."/>
            <person name="Meijer H.J."/>
            <person name="Moore B."/>
            <person name="Morris P."/>
            <person name="Phuntmart V."/>
            <person name="Puiu D."/>
            <person name="Shetty J."/>
            <person name="Stajich J.E."/>
            <person name="Tripathy S."/>
            <person name="Wawra S."/>
            <person name="van West P."/>
            <person name="Whitty B.R."/>
            <person name="Coutinho P.M."/>
            <person name="Henrissat B."/>
            <person name="Martin F."/>
            <person name="Thomas P.D."/>
            <person name="Tyler B.M."/>
            <person name="De Vries R.P."/>
            <person name="Kamoun S."/>
            <person name="Yandell M."/>
            <person name="Tisserat N."/>
            <person name="Buell C.R."/>
        </authorList>
    </citation>
    <scope>NUCLEOTIDE SEQUENCE</scope>
    <source>
        <strain evidence="2">DAOM:BR144</strain>
    </source>
</reference>
<sequence>MDKKVCALIDTGALLAGVLNNDAAVYMLELPDFAFAGVTYYDTHKQFDCWVVSDAVSKLVTPLSNLTILERETFVIFNDARSCGSDMKLDPNAVAVLTLGLKLMKDKFTLGTGQMRQLGCCQALWLVSLGKVAQKSEAIPGLLEWAARGLHFSKTQEDLEAELVEENWSLGSLYLSGRYPEAMMKIVWSKAHQLFGHDEELNELVSAICDRGNTFVLDEEILVA</sequence>
<dbReference type="HOGENOM" id="CLU_1237208_0_0_1"/>
<organism evidence="1 2">
    <name type="scientific">Globisporangium ultimum (strain ATCC 200006 / CBS 805.95 / DAOM BR144)</name>
    <name type="common">Pythium ultimum</name>
    <dbReference type="NCBI Taxonomy" id="431595"/>
    <lineage>
        <taxon>Eukaryota</taxon>
        <taxon>Sar</taxon>
        <taxon>Stramenopiles</taxon>
        <taxon>Oomycota</taxon>
        <taxon>Peronosporomycetes</taxon>
        <taxon>Pythiales</taxon>
        <taxon>Pythiaceae</taxon>
        <taxon>Globisporangium</taxon>
    </lineage>
</organism>
<name>K3W594_GLOUD</name>
<dbReference type="EnsemblProtists" id="PYU1_T000135">
    <property type="protein sequence ID" value="PYU1_T000135"/>
    <property type="gene ID" value="PYU1_G000135"/>
</dbReference>
<proteinExistence type="predicted"/>
<dbReference type="EMBL" id="GL376636">
    <property type="status" value="NOT_ANNOTATED_CDS"/>
    <property type="molecule type" value="Genomic_DNA"/>
</dbReference>
<reference evidence="2" key="2">
    <citation type="submission" date="2010-04" db="EMBL/GenBank/DDBJ databases">
        <authorList>
            <person name="Buell R."/>
            <person name="Hamilton J."/>
            <person name="Hostetler J."/>
        </authorList>
    </citation>
    <scope>NUCLEOTIDE SEQUENCE [LARGE SCALE GENOMIC DNA]</scope>
    <source>
        <strain evidence="2">DAOM:BR144</strain>
    </source>
</reference>
<dbReference type="VEuPathDB" id="FungiDB:PYU1_G000135"/>
<dbReference type="Proteomes" id="UP000019132">
    <property type="component" value="Unassembled WGS sequence"/>
</dbReference>
<keyword evidence="2" id="KW-1185">Reference proteome</keyword>
<dbReference type="AlphaFoldDB" id="K3W594"/>
<reference evidence="1" key="3">
    <citation type="submission" date="2015-02" db="UniProtKB">
        <authorList>
            <consortium name="EnsemblProtists"/>
        </authorList>
    </citation>
    <scope>IDENTIFICATION</scope>
    <source>
        <strain evidence="1">DAOM BR144</strain>
    </source>
</reference>